<evidence type="ECO:0000313" key="2">
    <source>
        <dbReference type="EMBL" id="RFA36252.1"/>
    </source>
</evidence>
<dbReference type="InterPro" id="IPR002528">
    <property type="entry name" value="MATE_fam"/>
</dbReference>
<reference evidence="2 3" key="1">
    <citation type="submission" date="2017-05" db="EMBL/GenBank/DDBJ databases">
        <title>Virgibacillus sp. AK90 isolated from a saltern of Kakinada, India.</title>
        <authorList>
            <person name="Gupta V."/>
            <person name="Sidhu C."/>
            <person name="Korpole S."/>
            <person name="Pinnaka A.K."/>
        </authorList>
    </citation>
    <scope>NUCLEOTIDE SEQUENCE [LARGE SCALE GENOMIC DNA]</scope>
    <source>
        <strain evidence="2 3">AK90</strain>
    </source>
</reference>
<proteinExistence type="predicted"/>
<dbReference type="CDD" id="cd13134">
    <property type="entry name" value="MATE_like_8"/>
    <property type="match status" value="1"/>
</dbReference>
<protein>
    <recommendedName>
        <fullName evidence="4">MATE family efflux transporter</fullName>
    </recommendedName>
</protein>
<feature type="transmembrane region" description="Helical" evidence="1">
    <location>
        <begin position="163"/>
        <end position="187"/>
    </location>
</feature>
<dbReference type="AlphaFoldDB" id="A0A3E0WTD9"/>
<gene>
    <name evidence="2" type="ORF">CAI16_05540</name>
</gene>
<evidence type="ECO:0000313" key="3">
    <source>
        <dbReference type="Proteomes" id="UP000256488"/>
    </source>
</evidence>
<evidence type="ECO:0000256" key="1">
    <source>
        <dbReference type="SAM" id="Phobius"/>
    </source>
</evidence>
<dbReference type="Proteomes" id="UP000256488">
    <property type="component" value="Unassembled WGS sequence"/>
</dbReference>
<comment type="caution">
    <text evidence="2">The sequence shown here is derived from an EMBL/GenBank/DDBJ whole genome shotgun (WGS) entry which is preliminary data.</text>
</comment>
<feature type="transmembrane region" description="Helical" evidence="1">
    <location>
        <begin position="193"/>
        <end position="213"/>
    </location>
</feature>
<keyword evidence="1" id="KW-0472">Membrane</keyword>
<dbReference type="Pfam" id="PF01554">
    <property type="entry name" value="MatE"/>
    <property type="match status" value="1"/>
</dbReference>
<dbReference type="EMBL" id="NFZX01000007">
    <property type="protein sequence ID" value="RFA36252.1"/>
    <property type="molecule type" value="Genomic_DNA"/>
</dbReference>
<dbReference type="RefSeq" id="WP_116277603.1">
    <property type="nucleotide sequence ID" value="NZ_NFZX01000007.1"/>
</dbReference>
<keyword evidence="1" id="KW-0812">Transmembrane</keyword>
<organism evidence="2 3">
    <name type="scientific">Virgibacillus dokdonensis</name>
    <dbReference type="NCBI Taxonomy" id="302167"/>
    <lineage>
        <taxon>Bacteria</taxon>
        <taxon>Bacillati</taxon>
        <taxon>Bacillota</taxon>
        <taxon>Bacilli</taxon>
        <taxon>Bacillales</taxon>
        <taxon>Bacillaceae</taxon>
        <taxon>Virgibacillus</taxon>
    </lineage>
</organism>
<feature type="transmembrane region" description="Helical" evidence="1">
    <location>
        <begin position="94"/>
        <end position="117"/>
    </location>
</feature>
<dbReference type="PANTHER" id="PTHR42925:SF1">
    <property type="entry name" value="VIRULENCE FACTOR MVIN"/>
    <property type="match status" value="1"/>
</dbReference>
<dbReference type="PANTHER" id="PTHR42925">
    <property type="entry name" value="MULTIDRUG AND TOXIN EFFLUX PROTEIN MATE FAMILY"/>
    <property type="match status" value="1"/>
</dbReference>
<dbReference type="GO" id="GO:0015297">
    <property type="term" value="F:antiporter activity"/>
    <property type="evidence" value="ECO:0007669"/>
    <property type="project" value="InterPro"/>
</dbReference>
<sequence length="274" mass="30284">MDSEKVKRFTLFGLTWPIFIEIFLHMLMGNADTLMLSQYSDKAVAAVGVSNQVLSVVIVMFGFVAQGAAILISQNLGARNNQQAGEISVLSINLNLLFSLFLSVVLFFGAQYILHFMDLPQEIMSEASGYMQIVGGLIFIQALIMTLGAILRSYGYTKDTMNVTIGMNILNVIGNYFVIFGSFGFPVLGVEGVAYSTAISRFLGVIVLFYLFLKRNQGEIQVAYFFRFPKSYVKRLLQIGIPSAGEQISYNASQMVITYFVAQLGTPNCTVILK</sequence>
<feature type="transmembrane region" description="Helical" evidence="1">
    <location>
        <begin position="9"/>
        <end position="29"/>
    </location>
</feature>
<feature type="transmembrane region" description="Helical" evidence="1">
    <location>
        <begin position="49"/>
        <end position="73"/>
    </location>
</feature>
<dbReference type="GO" id="GO:0016020">
    <property type="term" value="C:membrane"/>
    <property type="evidence" value="ECO:0007669"/>
    <property type="project" value="InterPro"/>
</dbReference>
<dbReference type="GO" id="GO:0042910">
    <property type="term" value="F:xenobiotic transmembrane transporter activity"/>
    <property type="evidence" value="ECO:0007669"/>
    <property type="project" value="InterPro"/>
</dbReference>
<accession>A0A3E0WTD9</accession>
<evidence type="ECO:0008006" key="4">
    <source>
        <dbReference type="Google" id="ProtNLM"/>
    </source>
</evidence>
<keyword evidence="1" id="KW-1133">Transmembrane helix</keyword>
<dbReference type="InterPro" id="IPR047135">
    <property type="entry name" value="YsiQ"/>
</dbReference>
<name>A0A3E0WTD9_9BACI</name>
<feature type="transmembrane region" description="Helical" evidence="1">
    <location>
        <begin position="129"/>
        <end position="151"/>
    </location>
</feature>